<evidence type="ECO:0000313" key="2">
    <source>
        <dbReference type="EMBL" id="SVD88021.1"/>
    </source>
</evidence>
<organism evidence="2">
    <name type="scientific">marine metagenome</name>
    <dbReference type="NCBI Taxonomy" id="408172"/>
    <lineage>
        <taxon>unclassified sequences</taxon>
        <taxon>metagenomes</taxon>
        <taxon>ecological metagenomes</taxon>
    </lineage>
</organism>
<sequence length="132" mass="14995">MKCYDFELNISAYIEGELKQVIRQSFNEHKDNCVLCKEKLSDISLLMDKLPKLTPLITSPKFIHNLKGKIKDNDNLGPSVWERMIQLKPLGFEPVPALGFTLAIIMMIGASYLLINRDGLPEINMEKLSTQS</sequence>
<gene>
    <name evidence="2" type="ORF">METZ01_LOCUS440875</name>
</gene>
<evidence type="ECO:0000256" key="1">
    <source>
        <dbReference type="SAM" id="Phobius"/>
    </source>
</evidence>
<feature type="non-terminal residue" evidence="2">
    <location>
        <position position="132"/>
    </location>
</feature>
<keyword evidence="1" id="KW-0472">Membrane</keyword>
<proteinExistence type="predicted"/>
<keyword evidence="1" id="KW-0812">Transmembrane</keyword>
<dbReference type="EMBL" id="UINC01179372">
    <property type="protein sequence ID" value="SVD88021.1"/>
    <property type="molecule type" value="Genomic_DNA"/>
</dbReference>
<dbReference type="AlphaFoldDB" id="A0A382YXZ9"/>
<accession>A0A382YXZ9</accession>
<reference evidence="2" key="1">
    <citation type="submission" date="2018-05" db="EMBL/GenBank/DDBJ databases">
        <authorList>
            <person name="Lanie J.A."/>
            <person name="Ng W.-L."/>
            <person name="Kazmierczak K.M."/>
            <person name="Andrzejewski T.M."/>
            <person name="Davidsen T.M."/>
            <person name="Wayne K.J."/>
            <person name="Tettelin H."/>
            <person name="Glass J.I."/>
            <person name="Rusch D."/>
            <person name="Podicherti R."/>
            <person name="Tsui H.-C.T."/>
            <person name="Winkler M.E."/>
        </authorList>
    </citation>
    <scope>NUCLEOTIDE SEQUENCE</scope>
</reference>
<keyword evidence="1" id="KW-1133">Transmembrane helix</keyword>
<name>A0A382YXZ9_9ZZZZ</name>
<evidence type="ECO:0008006" key="3">
    <source>
        <dbReference type="Google" id="ProtNLM"/>
    </source>
</evidence>
<feature type="transmembrane region" description="Helical" evidence="1">
    <location>
        <begin position="97"/>
        <end position="115"/>
    </location>
</feature>
<protein>
    <recommendedName>
        <fullName evidence="3">Zinc-finger domain-containing protein</fullName>
    </recommendedName>
</protein>